<proteinExistence type="predicted"/>
<feature type="region of interest" description="Disordered" evidence="1">
    <location>
        <begin position="1"/>
        <end position="27"/>
    </location>
</feature>
<name>A0A7W7SXT3_9PSEU</name>
<dbReference type="AlphaFoldDB" id="A0A7W7SXT3"/>
<protein>
    <submittedName>
        <fullName evidence="2">Uncharacterized protein</fullName>
    </submittedName>
</protein>
<evidence type="ECO:0000313" key="2">
    <source>
        <dbReference type="EMBL" id="MBB4962843.1"/>
    </source>
</evidence>
<organism evidence="2 3">
    <name type="scientific">Saccharothrix violaceirubra</name>
    <dbReference type="NCBI Taxonomy" id="413306"/>
    <lineage>
        <taxon>Bacteria</taxon>
        <taxon>Bacillati</taxon>
        <taxon>Actinomycetota</taxon>
        <taxon>Actinomycetes</taxon>
        <taxon>Pseudonocardiales</taxon>
        <taxon>Pseudonocardiaceae</taxon>
        <taxon>Saccharothrix</taxon>
    </lineage>
</organism>
<dbReference type="Proteomes" id="UP000542674">
    <property type="component" value="Unassembled WGS sequence"/>
</dbReference>
<comment type="caution">
    <text evidence="2">The sequence shown here is derived from an EMBL/GenBank/DDBJ whole genome shotgun (WGS) entry which is preliminary data.</text>
</comment>
<reference evidence="2 3" key="1">
    <citation type="submission" date="2020-08" db="EMBL/GenBank/DDBJ databases">
        <title>Sequencing the genomes of 1000 actinobacteria strains.</title>
        <authorList>
            <person name="Klenk H.-P."/>
        </authorList>
    </citation>
    <scope>NUCLEOTIDE SEQUENCE [LARGE SCALE GENOMIC DNA]</scope>
    <source>
        <strain evidence="2 3">DSM 45084</strain>
    </source>
</reference>
<feature type="compositionally biased region" description="Polar residues" evidence="1">
    <location>
        <begin position="1"/>
        <end position="21"/>
    </location>
</feature>
<dbReference type="EMBL" id="JACHJS010000001">
    <property type="protein sequence ID" value="MBB4962843.1"/>
    <property type="molecule type" value="Genomic_DNA"/>
</dbReference>
<evidence type="ECO:0000256" key="1">
    <source>
        <dbReference type="SAM" id="MobiDB-lite"/>
    </source>
</evidence>
<sequence>MNNYINQYGENSHATQNNYGTDPTPPSPARTLLDVVEIVSRHRRNLMLRPDEAAEFDRSLALLANAAQHGNPHSAPALAAGRHVAATAGQLILGAGGEHLWMAFRTLIGHQ</sequence>
<dbReference type="RefSeq" id="WP_184665710.1">
    <property type="nucleotide sequence ID" value="NZ_BAABAI010000004.1"/>
</dbReference>
<evidence type="ECO:0000313" key="3">
    <source>
        <dbReference type="Proteomes" id="UP000542674"/>
    </source>
</evidence>
<gene>
    <name evidence="2" type="ORF">F4559_000202</name>
</gene>
<keyword evidence="3" id="KW-1185">Reference proteome</keyword>
<accession>A0A7W7SXT3</accession>